<accession>A0A806XE70</accession>
<feature type="signal peptide" evidence="7">
    <location>
        <begin position="1"/>
        <end position="20"/>
    </location>
</feature>
<protein>
    <submittedName>
        <fullName evidence="10">Pilus assembly protein</fullName>
    </submittedName>
</protein>
<dbReference type="SUPFAM" id="SSF49584">
    <property type="entry name" value="Periplasmic chaperone C-domain"/>
    <property type="match status" value="1"/>
</dbReference>
<dbReference type="PROSITE" id="PS00635">
    <property type="entry name" value="PILI_CHAPERONE"/>
    <property type="match status" value="1"/>
</dbReference>
<dbReference type="Pfam" id="PF00345">
    <property type="entry name" value="PapD_N"/>
    <property type="match status" value="1"/>
</dbReference>
<evidence type="ECO:0000256" key="5">
    <source>
        <dbReference type="ARBA" id="ARBA00023186"/>
    </source>
</evidence>
<dbReference type="InterPro" id="IPR008962">
    <property type="entry name" value="PapD-like_sf"/>
</dbReference>
<comment type="subcellular location">
    <subcellularLocation>
        <location evidence="1 6">Periplasm</location>
    </subcellularLocation>
</comment>
<dbReference type="KEGG" id="kle:AO703_13920"/>
<feature type="domain" description="Pili assembly chaperone C-terminal" evidence="9">
    <location>
        <begin position="166"/>
        <end position="222"/>
    </location>
</feature>
<evidence type="ECO:0000259" key="9">
    <source>
        <dbReference type="Pfam" id="PF02753"/>
    </source>
</evidence>
<dbReference type="PRINTS" id="PR00969">
    <property type="entry name" value="CHAPERONPILI"/>
</dbReference>
<reference evidence="11" key="1">
    <citation type="submission" date="2015-10" db="EMBL/GenBank/DDBJ databases">
        <title>Complete Genome Sequencing of Klebsiella sp. strain G5.</title>
        <authorList>
            <person name="Chan K.-G."/>
            <person name="Chen J.-W."/>
        </authorList>
    </citation>
    <scope>NUCLEOTIDE SEQUENCE [LARGE SCALE GENOMIC DNA]</scope>
    <source>
        <strain evidence="11">G5</strain>
    </source>
</reference>
<evidence type="ECO:0000259" key="8">
    <source>
        <dbReference type="Pfam" id="PF00345"/>
    </source>
</evidence>
<dbReference type="Pfam" id="PF02753">
    <property type="entry name" value="PapD_C"/>
    <property type="match status" value="1"/>
</dbReference>
<feature type="chain" id="PRO_5032806184" evidence="7">
    <location>
        <begin position="21"/>
        <end position="230"/>
    </location>
</feature>
<name>A0A806XE70_9ENTR</name>
<evidence type="ECO:0000256" key="6">
    <source>
        <dbReference type="RuleBase" id="RU003918"/>
    </source>
</evidence>
<proteinExistence type="inferred from homology"/>
<dbReference type="GO" id="GO:0071555">
    <property type="term" value="P:cell wall organization"/>
    <property type="evidence" value="ECO:0007669"/>
    <property type="project" value="InterPro"/>
</dbReference>
<dbReference type="GO" id="GO:0030288">
    <property type="term" value="C:outer membrane-bounded periplasmic space"/>
    <property type="evidence" value="ECO:0007669"/>
    <property type="project" value="InterPro"/>
</dbReference>
<evidence type="ECO:0000256" key="1">
    <source>
        <dbReference type="ARBA" id="ARBA00004418"/>
    </source>
</evidence>
<evidence type="ECO:0000256" key="2">
    <source>
        <dbReference type="ARBA" id="ARBA00007399"/>
    </source>
</evidence>
<comment type="similarity">
    <text evidence="2 6">Belongs to the periplasmic pilus chaperone family.</text>
</comment>
<dbReference type="InterPro" id="IPR001829">
    <property type="entry name" value="Pili_assmbl_chaperone_bac"/>
</dbReference>
<dbReference type="SUPFAM" id="SSF49354">
    <property type="entry name" value="PapD-like"/>
    <property type="match status" value="1"/>
</dbReference>
<dbReference type="InterPro" id="IPR018046">
    <property type="entry name" value="Pili_assmbl_chaperone_CS"/>
</dbReference>
<dbReference type="PANTHER" id="PTHR30251:SF7">
    <property type="entry name" value="FIMBRIAE CHAPARONE"/>
    <property type="match status" value="1"/>
</dbReference>
<dbReference type="InterPro" id="IPR036316">
    <property type="entry name" value="Pili_assmbl_chap_C_dom_sf"/>
</dbReference>
<feature type="domain" description="Pili assembly chaperone N-terminal" evidence="8">
    <location>
        <begin position="22"/>
        <end position="143"/>
    </location>
</feature>
<evidence type="ECO:0000256" key="7">
    <source>
        <dbReference type="SAM" id="SignalP"/>
    </source>
</evidence>
<gene>
    <name evidence="10" type="ORF">AO703_13920</name>
</gene>
<dbReference type="InterPro" id="IPR050643">
    <property type="entry name" value="Periplasmic_pilus_chap"/>
</dbReference>
<dbReference type="InterPro" id="IPR016147">
    <property type="entry name" value="Pili_assmbl_chaperone_N"/>
</dbReference>
<dbReference type="OrthoDB" id="9131059at2"/>
<evidence type="ECO:0000256" key="3">
    <source>
        <dbReference type="ARBA" id="ARBA00022729"/>
    </source>
</evidence>
<dbReference type="AlphaFoldDB" id="A0A806XE70"/>
<dbReference type="EMBL" id="CP012871">
    <property type="protein sequence ID" value="ALR77347.1"/>
    <property type="molecule type" value="Genomic_DNA"/>
</dbReference>
<keyword evidence="4" id="KW-0574">Periplasm</keyword>
<dbReference type="Gene3D" id="2.60.40.10">
    <property type="entry name" value="Immunoglobulins"/>
    <property type="match status" value="2"/>
</dbReference>
<dbReference type="RefSeq" id="WP_062741512.1">
    <property type="nucleotide sequence ID" value="NZ_CP012871.1"/>
</dbReference>
<dbReference type="PANTHER" id="PTHR30251">
    <property type="entry name" value="PILUS ASSEMBLY CHAPERONE"/>
    <property type="match status" value="1"/>
</dbReference>
<evidence type="ECO:0000256" key="4">
    <source>
        <dbReference type="ARBA" id="ARBA00022764"/>
    </source>
</evidence>
<dbReference type="Proteomes" id="UP000069162">
    <property type="component" value="Chromosome"/>
</dbReference>
<keyword evidence="3 7" id="KW-0732">Signal</keyword>
<evidence type="ECO:0000313" key="11">
    <source>
        <dbReference type="Proteomes" id="UP000069162"/>
    </source>
</evidence>
<evidence type="ECO:0000313" key="10">
    <source>
        <dbReference type="EMBL" id="ALR77347.1"/>
    </source>
</evidence>
<organism evidence="10 11">
    <name type="scientific">[Enterobacter] lignolyticus</name>
    <dbReference type="NCBI Taxonomy" id="1334193"/>
    <lineage>
        <taxon>Bacteria</taxon>
        <taxon>Pseudomonadati</taxon>
        <taxon>Pseudomonadota</taxon>
        <taxon>Gammaproteobacteria</taxon>
        <taxon>Enterobacterales</taxon>
        <taxon>Enterobacteriaceae</taxon>
        <taxon>Pluralibacter</taxon>
    </lineage>
</organism>
<keyword evidence="5 6" id="KW-0143">Chaperone</keyword>
<dbReference type="InterPro" id="IPR016148">
    <property type="entry name" value="Pili_assmbl_chaperone_C"/>
</dbReference>
<sequence length="230" mass="25879">MRKYCCVFSSLWWLAFSLHAAVNVNVTRVVFNHGEHQRTISLVNDGEYPVVVQSWVDDGAPDKGPSQAQAPFVVIPPVLKMLPGERRELRMLTSGRGLPTDRESLYWLNVYQIPPDVKNEQTGEKVRLALRNQLKVLWRPVNIGVLTEKSINLLSFSYRNGGIYASNQSSWNISLSEVRFGNYSITGIVIPPHSARQIFNTSPPSAGNNKINFVVINDEGNHWGFTTEVN</sequence>
<dbReference type="InterPro" id="IPR013783">
    <property type="entry name" value="Ig-like_fold"/>
</dbReference>